<evidence type="ECO:0000256" key="1">
    <source>
        <dbReference type="ARBA" id="ARBA00022485"/>
    </source>
</evidence>
<dbReference type="Gene3D" id="3.50.50.60">
    <property type="entry name" value="FAD/NAD(P)-binding domain"/>
    <property type="match status" value="1"/>
</dbReference>
<keyword evidence="6" id="KW-0472">Membrane</keyword>
<organism evidence="7 8">
    <name type="scientific">Micromonospora violae</name>
    <dbReference type="NCBI Taxonomy" id="1278207"/>
    <lineage>
        <taxon>Bacteria</taxon>
        <taxon>Bacillati</taxon>
        <taxon>Actinomycetota</taxon>
        <taxon>Actinomycetes</taxon>
        <taxon>Micromonosporales</taxon>
        <taxon>Micromonosporaceae</taxon>
        <taxon>Micromonospora</taxon>
    </lineage>
</organism>
<protein>
    <submittedName>
        <fullName evidence="7">FAD dependent oxidoreductase</fullName>
    </submittedName>
</protein>
<dbReference type="GO" id="GO:0051539">
    <property type="term" value="F:4 iron, 4 sulfur cluster binding"/>
    <property type="evidence" value="ECO:0007669"/>
    <property type="project" value="UniProtKB-KW"/>
</dbReference>
<sequence length="523" mass="57123">MDAQHTGAQTAPADLDDRYDVVIYGATLAGIMAAVRLRLRGLRSLILEPTGHVGGIVAGGLVKSDGPNVDEAHAGLTRSRFFGGIAAEYGPDGAPFQLNGAQYLFEPRVAERVASRLLTEAQATVLLRHRIDGPADVEVTGRRITAIRTADGWHRARFFIDASYEGDLMAAAGVPYTVGREPASRYDEPYAGFQPVQAYRRGPFRPNTLYPVGSAPRMAAGDGDDKVQAYNFRGVLTREAERLPFPKPADYDPKRYLYLRQLIEQRGIAGLSSIVTHTALLPNGKYQTNQALFIGFDLPGASWAYPDGSWSRREEVIAEQVRWHQGMLYWLANDPSLPPSFRADAQTFGLPTDEFLDSPYGPGFPHALYIREGRRMVGAKVLTQHDLRKPNNTTATPVCCWKYGMDCHVVQYYAEGDDTIVGEGTLSGTESNPPVDLYQIPAECLFPAAGGIENIAVPLCFSASHVGYSSPRMEPNYGMLGEACGELAAQSIRTGQPVQDYRYPELAAALTEHGSVLDLPGLR</sequence>
<dbReference type="AlphaFoldDB" id="A0A4Q7UHH2"/>
<gene>
    <name evidence="7" type="ORF">EV382_2205</name>
</gene>
<evidence type="ECO:0000256" key="3">
    <source>
        <dbReference type="ARBA" id="ARBA00023002"/>
    </source>
</evidence>
<keyword evidence="4" id="KW-0408">Iron</keyword>
<dbReference type="Pfam" id="PF12831">
    <property type="entry name" value="FAD_oxidored"/>
    <property type="match status" value="1"/>
</dbReference>
<evidence type="ECO:0000256" key="6">
    <source>
        <dbReference type="SAM" id="Phobius"/>
    </source>
</evidence>
<dbReference type="GO" id="GO:0046872">
    <property type="term" value="F:metal ion binding"/>
    <property type="evidence" value="ECO:0007669"/>
    <property type="project" value="UniProtKB-KW"/>
</dbReference>
<dbReference type="PANTHER" id="PTHR43498:SF1">
    <property type="entry name" value="COB--COM HETERODISULFIDE REDUCTASE IRON-SULFUR SUBUNIT A"/>
    <property type="match status" value="1"/>
</dbReference>
<dbReference type="Proteomes" id="UP000293781">
    <property type="component" value="Unassembled WGS sequence"/>
</dbReference>
<feature type="transmembrane region" description="Helical" evidence="6">
    <location>
        <begin position="21"/>
        <end position="39"/>
    </location>
</feature>
<dbReference type="InterPro" id="IPR036188">
    <property type="entry name" value="FAD/NAD-bd_sf"/>
</dbReference>
<dbReference type="SUPFAM" id="SSF51905">
    <property type="entry name" value="FAD/NAD(P)-binding domain"/>
    <property type="match status" value="1"/>
</dbReference>
<accession>A0A4Q7UHH2</accession>
<keyword evidence="1" id="KW-0004">4Fe-4S</keyword>
<comment type="caution">
    <text evidence="7">The sequence shown here is derived from an EMBL/GenBank/DDBJ whole genome shotgun (WGS) entry which is preliminary data.</text>
</comment>
<evidence type="ECO:0000256" key="5">
    <source>
        <dbReference type="ARBA" id="ARBA00023014"/>
    </source>
</evidence>
<dbReference type="GO" id="GO:0016491">
    <property type="term" value="F:oxidoreductase activity"/>
    <property type="evidence" value="ECO:0007669"/>
    <property type="project" value="UniProtKB-KW"/>
</dbReference>
<evidence type="ECO:0000313" key="7">
    <source>
        <dbReference type="EMBL" id="RZT79009.1"/>
    </source>
</evidence>
<keyword evidence="2" id="KW-0479">Metal-binding</keyword>
<keyword evidence="6" id="KW-1133">Transmembrane helix</keyword>
<dbReference type="InterPro" id="IPR039650">
    <property type="entry name" value="HdrA-like"/>
</dbReference>
<keyword evidence="5" id="KW-0411">Iron-sulfur</keyword>
<dbReference type="RefSeq" id="WP_130401449.1">
    <property type="nucleotide sequence ID" value="NZ_SHKK01000001.1"/>
</dbReference>
<dbReference type="PANTHER" id="PTHR43498">
    <property type="entry name" value="FERREDOXIN:COB-COM HETERODISULFIDE REDUCTASE SUBUNIT A"/>
    <property type="match status" value="1"/>
</dbReference>
<dbReference type="EMBL" id="SHKK01000001">
    <property type="protein sequence ID" value="RZT79009.1"/>
    <property type="molecule type" value="Genomic_DNA"/>
</dbReference>
<proteinExistence type="predicted"/>
<reference evidence="7 8" key="1">
    <citation type="submission" date="2019-02" db="EMBL/GenBank/DDBJ databases">
        <title>Sequencing the genomes of 1000 actinobacteria strains.</title>
        <authorList>
            <person name="Klenk H.-P."/>
        </authorList>
    </citation>
    <scope>NUCLEOTIDE SEQUENCE [LARGE SCALE GENOMIC DNA]</scope>
    <source>
        <strain evidence="7 8">DSM 45888</strain>
    </source>
</reference>
<evidence type="ECO:0000256" key="2">
    <source>
        <dbReference type="ARBA" id="ARBA00022723"/>
    </source>
</evidence>
<keyword evidence="8" id="KW-1185">Reference proteome</keyword>
<keyword evidence="3" id="KW-0560">Oxidoreductase</keyword>
<keyword evidence="6" id="KW-0812">Transmembrane</keyword>
<evidence type="ECO:0000313" key="8">
    <source>
        <dbReference type="Proteomes" id="UP000293781"/>
    </source>
</evidence>
<dbReference type="OrthoDB" id="287984at2"/>
<evidence type="ECO:0000256" key="4">
    <source>
        <dbReference type="ARBA" id="ARBA00023004"/>
    </source>
</evidence>
<name>A0A4Q7UHH2_9ACTN</name>